<dbReference type="PANTHER" id="PTHR13759:SF1">
    <property type="entry name" value="TWINFILIN"/>
    <property type="match status" value="1"/>
</dbReference>
<keyword evidence="3" id="KW-0963">Cytoplasm</keyword>
<dbReference type="GO" id="GO:0003785">
    <property type="term" value="F:actin monomer binding"/>
    <property type="evidence" value="ECO:0007669"/>
    <property type="project" value="TreeGrafter"/>
</dbReference>
<evidence type="ECO:0000313" key="11">
    <source>
        <dbReference type="Proteomes" id="UP000027265"/>
    </source>
</evidence>
<feature type="domain" description="ADF-H" evidence="9">
    <location>
        <begin position="178"/>
        <end position="322"/>
    </location>
</feature>
<dbReference type="GO" id="GO:0005737">
    <property type="term" value="C:cytoplasm"/>
    <property type="evidence" value="ECO:0007669"/>
    <property type="project" value="TreeGrafter"/>
</dbReference>
<keyword evidence="4" id="KW-0677">Repeat</keyword>
<dbReference type="Pfam" id="PF00241">
    <property type="entry name" value="Cofilin_ADF"/>
    <property type="match status" value="2"/>
</dbReference>
<dbReference type="PANTHER" id="PTHR13759">
    <property type="entry name" value="TWINFILIN"/>
    <property type="match status" value="1"/>
</dbReference>
<dbReference type="Proteomes" id="UP000027265">
    <property type="component" value="Unassembled WGS sequence"/>
</dbReference>
<feature type="region of interest" description="Disordered" evidence="8">
    <location>
        <begin position="306"/>
        <end position="360"/>
    </location>
</feature>
<dbReference type="OrthoDB" id="10006997at2759"/>
<evidence type="ECO:0000256" key="6">
    <source>
        <dbReference type="ARBA" id="ARBA00023212"/>
    </source>
</evidence>
<evidence type="ECO:0000256" key="4">
    <source>
        <dbReference type="ARBA" id="ARBA00022737"/>
    </source>
</evidence>
<dbReference type="FunFam" id="3.40.20.10:FF:000042">
    <property type="entry name" value="Actin depolymerizing protein"/>
    <property type="match status" value="1"/>
</dbReference>
<evidence type="ECO:0000259" key="9">
    <source>
        <dbReference type="PROSITE" id="PS51263"/>
    </source>
</evidence>
<feature type="domain" description="ADF-H" evidence="9">
    <location>
        <begin position="6"/>
        <end position="136"/>
    </location>
</feature>
<name>A0A067Q3D7_9AGAM</name>
<dbReference type="InterPro" id="IPR002108">
    <property type="entry name" value="ADF-H"/>
</dbReference>
<dbReference type="InterPro" id="IPR028458">
    <property type="entry name" value="Twinfilin"/>
</dbReference>
<comment type="subcellular location">
    <subcellularLocation>
        <location evidence="1">Cytoplasm</location>
        <location evidence="1">Cytoskeleton</location>
    </subcellularLocation>
</comment>
<dbReference type="InterPro" id="IPR029006">
    <property type="entry name" value="ADF-H/Gelsolin-like_dom_sf"/>
</dbReference>
<feature type="compositionally biased region" description="Basic and acidic residues" evidence="8">
    <location>
        <begin position="306"/>
        <end position="321"/>
    </location>
</feature>
<dbReference type="InParanoid" id="A0A067Q3D7"/>
<dbReference type="SMART" id="SM00102">
    <property type="entry name" value="ADF"/>
    <property type="match status" value="2"/>
</dbReference>
<protein>
    <recommendedName>
        <fullName evidence="9">ADF-H domain-containing protein</fullName>
    </recommendedName>
</protein>
<comment type="similarity">
    <text evidence="2">Belongs to the actin-binding proteins ADF family. Twinfilin subfamily.</text>
</comment>
<dbReference type="Gene3D" id="3.40.20.10">
    <property type="entry name" value="Severin"/>
    <property type="match status" value="2"/>
</dbReference>
<dbReference type="FunCoup" id="A0A067Q3D7">
    <property type="interactions" value="186"/>
</dbReference>
<keyword evidence="5" id="KW-0009">Actin-binding</keyword>
<dbReference type="CDD" id="cd11285">
    <property type="entry name" value="ADF_Twf-N_like"/>
    <property type="match status" value="1"/>
</dbReference>
<organism evidence="10 11">
    <name type="scientific">Jaapia argillacea MUCL 33604</name>
    <dbReference type="NCBI Taxonomy" id="933084"/>
    <lineage>
        <taxon>Eukaryota</taxon>
        <taxon>Fungi</taxon>
        <taxon>Dikarya</taxon>
        <taxon>Basidiomycota</taxon>
        <taxon>Agaricomycotina</taxon>
        <taxon>Agaricomycetes</taxon>
        <taxon>Agaricomycetidae</taxon>
        <taxon>Jaapiales</taxon>
        <taxon>Jaapiaceae</taxon>
        <taxon>Jaapia</taxon>
    </lineage>
</organism>
<evidence type="ECO:0000256" key="3">
    <source>
        <dbReference type="ARBA" id="ARBA00022490"/>
    </source>
</evidence>
<proteinExistence type="inferred from homology"/>
<evidence type="ECO:0000256" key="7">
    <source>
        <dbReference type="ARBA" id="ARBA00038532"/>
    </source>
</evidence>
<comment type="subunit">
    <text evidence="7">Interacts with G-actin; ADP-actin form.</text>
</comment>
<dbReference type="GO" id="GO:0030042">
    <property type="term" value="P:actin filament depolymerization"/>
    <property type="evidence" value="ECO:0007669"/>
    <property type="project" value="TreeGrafter"/>
</dbReference>
<evidence type="ECO:0000256" key="5">
    <source>
        <dbReference type="ARBA" id="ARBA00023203"/>
    </source>
</evidence>
<dbReference type="CDD" id="cd11284">
    <property type="entry name" value="ADF_Twf-C_like"/>
    <property type="match status" value="1"/>
</dbReference>
<dbReference type="AlphaFoldDB" id="A0A067Q3D7"/>
<accession>A0A067Q3D7</accession>
<reference evidence="11" key="1">
    <citation type="journal article" date="2014" name="Proc. Natl. Acad. Sci. U.S.A.">
        <title>Extensive sampling of basidiomycete genomes demonstrates inadequacy of the white-rot/brown-rot paradigm for wood decay fungi.</title>
        <authorList>
            <person name="Riley R."/>
            <person name="Salamov A.A."/>
            <person name="Brown D.W."/>
            <person name="Nagy L.G."/>
            <person name="Floudas D."/>
            <person name="Held B.W."/>
            <person name="Levasseur A."/>
            <person name="Lombard V."/>
            <person name="Morin E."/>
            <person name="Otillar R."/>
            <person name="Lindquist E.A."/>
            <person name="Sun H."/>
            <person name="LaButti K.M."/>
            <person name="Schmutz J."/>
            <person name="Jabbour D."/>
            <person name="Luo H."/>
            <person name="Baker S.E."/>
            <person name="Pisabarro A.G."/>
            <person name="Walton J.D."/>
            <person name="Blanchette R.A."/>
            <person name="Henrissat B."/>
            <person name="Martin F."/>
            <person name="Cullen D."/>
            <person name="Hibbett D.S."/>
            <person name="Grigoriev I.V."/>
        </authorList>
    </citation>
    <scope>NUCLEOTIDE SEQUENCE [LARGE SCALE GENOMIC DNA]</scope>
    <source>
        <strain evidence="11">MUCL 33604</strain>
    </source>
</reference>
<dbReference type="PROSITE" id="PS51263">
    <property type="entry name" value="ADF_H"/>
    <property type="match status" value="2"/>
</dbReference>
<dbReference type="STRING" id="933084.A0A067Q3D7"/>
<dbReference type="GO" id="GO:0005884">
    <property type="term" value="C:actin filament"/>
    <property type="evidence" value="ECO:0007669"/>
    <property type="project" value="TreeGrafter"/>
</dbReference>
<dbReference type="HOGENOM" id="CLU_031995_0_1_1"/>
<evidence type="ECO:0000256" key="2">
    <source>
        <dbReference type="ARBA" id="ARBA00009557"/>
    </source>
</evidence>
<evidence type="ECO:0000313" key="10">
    <source>
        <dbReference type="EMBL" id="KDQ60680.1"/>
    </source>
</evidence>
<gene>
    <name evidence="10" type="ORF">JAAARDRAFT_31659</name>
</gene>
<sequence length="360" mass="38694">MSATSGIGVSQELTDTFASAVDSQSVRFLKISIQNESLVVDHTVPVSGTLEQDLDNLKDILQEKIPAYVLVRLDEPPSDWLAVYYVPDAAQVRDKMLYAATRASLTKSLGSTHFTSTLFATSLSDLTPAAYRAHLAHLSAPQPMSAREKEMEEVKKAEREADVYRGSSVRTGHSELGKLGFEWGEGVEAALKGLGEGDGTGLVVLSVDTTKESLVLKSSQECTISQLGSALPPSEPCYAFLAWPHSYTSPPRREIVFIYSCPSTSPIKHRMIYSSGALIFYNQVKAILAPPNLSPSTVLASRKIETSNPRELDEEHVKSELGLEGSGVATPVEAGSGAGGNGAGEEKKAFARPKGPGRRR</sequence>
<dbReference type="SUPFAM" id="SSF55753">
    <property type="entry name" value="Actin depolymerizing proteins"/>
    <property type="match status" value="2"/>
</dbReference>
<dbReference type="GO" id="GO:0051015">
    <property type="term" value="F:actin filament binding"/>
    <property type="evidence" value="ECO:0007669"/>
    <property type="project" value="TreeGrafter"/>
</dbReference>
<evidence type="ECO:0000256" key="8">
    <source>
        <dbReference type="SAM" id="MobiDB-lite"/>
    </source>
</evidence>
<evidence type="ECO:0000256" key="1">
    <source>
        <dbReference type="ARBA" id="ARBA00004245"/>
    </source>
</evidence>
<dbReference type="EMBL" id="KL197713">
    <property type="protein sequence ID" value="KDQ60680.1"/>
    <property type="molecule type" value="Genomic_DNA"/>
</dbReference>
<dbReference type="GO" id="GO:0051016">
    <property type="term" value="P:barbed-end actin filament capping"/>
    <property type="evidence" value="ECO:0007669"/>
    <property type="project" value="TreeGrafter"/>
</dbReference>
<keyword evidence="6" id="KW-0206">Cytoskeleton</keyword>
<keyword evidence="11" id="KW-1185">Reference proteome</keyword>